<proteinExistence type="inferred from homology"/>
<dbReference type="AlphaFoldDB" id="U2QNJ5"/>
<evidence type="ECO:0000256" key="3">
    <source>
        <dbReference type="ARBA" id="ARBA00003215"/>
    </source>
</evidence>
<evidence type="ECO:0000256" key="10">
    <source>
        <dbReference type="ARBA" id="ARBA00048968"/>
    </source>
</evidence>
<comment type="caution">
    <text evidence="13">The sequence shown here is derived from an EMBL/GenBank/DDBJ whole genome shotgun (WGS) entry which is preliminary data.</text>
</comment>
<evidence type="ECO:0000256" key="5">
    <source>
        <dbReference type="ARBA" id="ARBA00022679"/>
    </source>
</evidence>
<dbReference type="GO" id="GO:0005507">
    <property type="term" value="F:copper ion binding"/>
    <property type="evidence" value="ECO:0007669"/>
    <property type="project" value="TreeGrafter"/>
</dbReference>
<comment type="cofactor">
    <cofactor evidence="2">
        <name>Zn(2+)</name>
        <dbReference type="ChEBI" id="CHEBI:29105"/>
    </cofactor>
</comment>
<dbReference type="CDD" id="cd16833">
    <property type="entry name" value="YfiH"/>
    <property type="match status" value="1"/>
</dbReference>
<dbReference type="PANTHER" id="PTHR30616:SF2">
    <property type="entry name" value="PURINE NUCLEOSIDE PHOSPHORYLASE LACC1"/>
    <property type="match status" value="1"/>
</dbReference>
<dbReference type="InterPro" id="IPR038371">
    <property type="entry name" value="Cu_polyphenol_OxRdtase_sf"/>
</dbReference>
<keyword evidence="8" id="KW-0862">Zinc</keyword>
<organism evidence="13 14">
    <name type="scientific">Gemella bergeri ATCC 700627</name>
    <dbReference type="NCBI Taxonomy" id="1321820"/>
    <lineage>
        <taxon>Bacteria</taxon>
        <taxon>Bacillati</taxon>
        <taxon>Bacillota</taxon>
        <taxon>Bacilli</taxon>
        <taxon>Bacillales</taxon>
        <taxon>Gemellaceae</taxon>
        <taxon>Gemella</taxon>
    </lineage>
</organism>
<evidence type="ECO:0000256" key="1">
    <source>
        <dbReference type="ARBA" id="ARBA00000553"/>
    </source>
</evidence>
<dbReference type="GO" id="GO:0017061">
    <property type="term" value="F:S-methyl-5-thioadenosine phosphorylase activity"/>
    <property type="evidence" value="ECO:0007669"/>
    <property type="project" value="UniProtKB-EC"/>
</dbReference>
<dbReference type="InterPro" id="IPR011324">
    <property type="entry name" value="Cytotoxic_necrot_fac-like_cat"/>
</dbReference>
<evidence type="ECO:0000256" key="6">
    <source>
        <dbReference type="ARBA" id="ARBA00022723"/>
    </source>
</evidence>
<comment type="catalytic activity">
    <reaction evidence="1">
        <text>inosine + phosphate = alpha-D-ribose 1-phosphate + hypoxanthine</text>
        <dbReference type="Rhea" id="RHEA:27646"/>
        <dbReference type="ChEBI" id="CHEBI:17368"/>
        <dbReference type="ChEBI" id="CHEBI:17596"/>
        <dbReference type="ChEBI" id="CHEBI:43474"/>
        <dbReference type="ChEBI" id="CHEBI:57720"/>
        <dbReference type="EC" id="2.4.2.1"/>
    </reaction>
    <physiologicalReaction direction="left-to-right" evidence="1">
        <dbReference type="Rhea" id="RHEA:27647"/>
    </physiologicalReaction>
</comment>
<evidence type="ECO:0000256" key="8">
    <source>
        <dbReference type="ARBA" id="ARBA00022833"/>
    </source>
</evidence>
<keyword evidence="6" id="KW-0479">Metal-binding</keyword>
<comment type="similarity">
    <text evidence="4 12">Belongs to the purine nucleoside phosphorylase YfiH/LACC1 family.</text>
</comment>
<keyword evidence="7" id="KW-0378">Hydrolase</keyword>
<evidence type="ECO:0000256" key="4">
    <source>
        <dbReference type="ARBA" id="ARBA00007353"/>
    </source>
</evidence>
<evidence type="ECO:0000256" key="7">
    <source>
        <dbReference type="ARBA" id="ARBA00022801"/>
    </source>
</evidence>
<keyword evidence="14" id="KW-1185">Reference proteome</keyword>
<dbReference type="PATRIC" id="fig|1321820.3.peg.881"/>
<name>U2QNJ5_9BACL</name>
<accession>U2QNJ5</accession>
<dbReference type="EMBL" id="AWVP01000057">
    <property type="protein sequence ID" value="ERK58071.1"/>
    <property type="molecule type" value="Genomic_DNA"/>
</dbReference>
<dbReference type="HOGENOM" id="CLU_065784_0_2_9"/>
<evidence type="ECO:0000313" key="14">
    <source>
        <dbReference type="Proteomes" id="UP000016637"/>
    </source>
</evidence>
<evidence type="ECO:0000256" key="9">
    <source>
        <dbReference type="ARBA" id="ARBA00047989"/>
    </source>
</evidence>
<comment type="catalytic activity">
    <reaction evidence="10">
        <text>adenosine + phosphate = alpha-D-ribose 1-phosphate + adenine</text>
        <dbReference type="Rhea" id="RHEA:27642"/>
        <dbReference type="ChEBI" id="CHEBI:16335"/>
        <dbReference type="ChEBI" id="CHEBI:16708"/>
        <dbReference type="ChEBI" id="CHEBI:43474"/>
        <dbReference type="ChEBI" id="CHEBI:57720"/>
        <dbReference type="EC" id="2.4.2.1"/>
    </reaction>
    <physiologicalReaction direction="left-to-right" evidence="10">
        <dbReference type="Rhea" id="RHEA:27643"/>
    </physiologicalReaction>
</comment>
<evidence type="ECO:0000256" key="11">
    <source>
        <dbReference type="ARBA" id="ARBA00049893"/>
    </source>
</evidence>
<comment type="catalytic activity">
    <reaction evidence="11">
        <text>S-methyl-5'-thioadenosine + phosphate = 5-(methylsulfanyl)-alpha-D-ribose 1-phosphate + adenine</text>
        <dbReference type="Rhea" id="RHEA:11852"/>
        <dbReference type="ChEBI" id="CHEBI:16708"/>
        <dbReference type="ChEBI" id="CHEBI:17509"/>
        <dbReference type="ChEBI" id="CHEBI:43474"/>
        <dbReference type="ChEBI" id="CHEBI:58533"/>
        <dbReference type="EC" id="2.4.2.28"/>
    </reaction>
    <physiologicalReaction direction="left-to-right" evidence="11">
        <dbReference type="Rhea" id="RHEA:11853"/>
    </physiologicalReaction>
</comment>
<gene>
    <name evidence="13" type="ORF">HMPREF1983_00905</name>
</gene>
<dbReference type="InterPro" id="IPR003730">
    <property type="entry name" value="Cu_polyphenol_OxRdtase"/>
</dbReference>
<dbReference type="RefSeq" id="WP_021753561.1">
    <property type="nucleotide sequence ID" value="NZ_KI271872.1"/>
</dbReference>
<evidence type="ECO:0000256" key="12">
    <source>
        <dbReference type="RuleBase" id="RU361274"/>
    </source>
</evidence>
<dbReference type="Gene3D" id="3.60.140.10">
    <property type="entry name" value="CNF1/YfiH-like putative cysteine hydrolases"/>
    <property type="match status" value="1"/>
</dbReference>
<dbReference type="Pfam" id="PF02578">
    <property type="entry name" value="Cu-oxidase_4"/>
    <property type="match status" value="1"/>
</dbReference>
<protein>
    <recommendedName>
        <fullName evidence="12">Purine nucleoside phosphorylase</fullName>
    </recommendedName>
</protein>
<comment type="catalytic activity">
    <reaction evidence="9">
        <text>adenosine + H2O + H(+) = inosine + NH4(+)</text>
        <dbReference type="Rhea" id="RHEA:24408"/>
        <dbReference type="ChEBI" id="CHEBI:15377"/>
        <dbReference type="ChEBI" id="CHEBI:15378"/>
        <dbReference type="ChEBI" id="CHEBI:16335"/>
        <dbReference type="ChEBI" id="CHEBI:17596"/>
        <dbReference type="ChEBI" id="CHEBI:28938"/>
        <dbReference type="EC" id="3.5.4.4"/>
    </reaction>
    <physiologicalReaction direction="left-to-right" evidence="9">
        <dbReference type="Rhea" id="RHEA:24409"/>
    </physiologicalReaction>
</comment>
<dbReference type="eggNOG" id="COG1496">
    <property type="taxonomic scope" value="Bacteria"/>
</dbReference>
<dbReference type="Proteomes" id="UP000016637">
    <property type="component" value="Unassembled WGS sequence"/>
</dbReference>
<keyword evidence="5" id="KW-0808">Transferase</keyword>
<dbReference type="NCBIfam" id="TIGR00726">
    <property type="entry name" value="peptidoglycan editing factor PgeF"/>
    <property type="match status" value="1"/>
</dbReference>
<sequence>MQENNNAFIFNDDNINIIFTKRQIDSKNIDDMKKISAEYNFDFENLAFNTQVHGASVRKIESKDDLKNNGLEADGLITNLIKIPLLIFTADCVPLVFYDKIRNVVALAHAGWRGTYSNISQEIICAMVQDYNCDKKDIKVIIGPSISKENYEVSKELVDKFSVLNVADYYVEKNGKYYLDLWQINKELLVKSGVLEKNIIFSNLCTVKNNDKFFSYRKDEETLKRIGTLIQID</sequence>
<reference evidence="13 14" key="1">
    <citation type="submission" date="2013-08" db="EMBL/GenBank/DDBJ databases">
        <authorList>
            <person name="Weinstock G."/>
            <person name="Sodergren E."/>
            <person name="Wylie T."/>
            <person name="Fulton L."/>
            <person name="Fulton R."/>
            <person name="Fronick C."/>
            <person name="O'Laughlin M."/>
            <person name="Godfrey J."/>
            <person name="Miner T."/>
            <person name="Herter B."/>
            <person name="Appelbaum E."/>
            <person name="Cordes M."/>
            <person name="Lek S."/>
            <person name="Wollam A."/>
            <person name="Pepin K.H."/>
            <person name="Palsikar V.B."/>
            <person name="Mitreva M."/>
            <person name="Wilson R.K."/>
        </authorList>
    </citation>
    <scope>NUCLEOTIDE SEQUENCE [LARGE SCALE GENOMIC DNA]</scope>
    <source>
        <strain evidence="13 14">ATCC 700627</strain>
    </source>
</reference>
<evidence type="ECO:0000313" key="13">
    <source>
        <dbReference type="EMBL" id="ERK58071.1"/>
    </source>
</evidence>
<comment type="function">
    <text evidence="3">Purine nucleoside enzyme that catalyzes the phosphorolysis of adenosine and inosine nucleosides, yielding D-ribose 1-phosphate and the respective free bases, adenine and hypoxanthine. Also catalyzes the phosphorolysis of S-methyl-5'-thioadenosine into adenine and S-methyl-5-thio-alpha-D-ribose 1-phosphate. Also has adenosine deaminase activity.</text>
</comment>
<dbReference type="GO" id="GO:0016787">
    <property type="term" value="F:hydrolase activity"/>
    <property type="evidence" value="ECO:0007669"/>
    <property type="project" value="UniProtKB-KW"/>
</dbReference>
<dbReference type="PANTHER" id="PTHR30616">
    <property type="entry name" value="UNCHARACTERIZED PROTEIN YFIH"/>
    <property type="match status" value="1"/>
</dbReference>
<dbReference type="SUPFAM" id="SSF64438">
    <property type="entry name" value="CNF1/YfiH-like putative cysteine hydrolases"/>
    <property type="match status" value="1"/>
</dbReference>
<evidence type="ECO:0000256" key="2">
    <source>
        <dbReference type="ARBA" id="ARBA00001947"/>
    </source>
</evidence>